<sequence length="202" mass="20772">MGLSTALLTLASTFLLVLAVELPDKTLVATLVLTTRFRAWPVFAGVAVAFAVQSAIAVAFGHALTFLPDALVATVIAALFGLGAFLLLREGFSADSDGEEDAARSGPGPVSFVRAALTSFGVLFAAEWGDASQLATAALAARYGAPFAVGLGAFLALIAVAGIAVLLGRKVRNRIHPKKLQRFAGFVFAGLAVIATWQAVTA</sequence>
<evidence type="ECO:0000256" key="1">
    <source>
        <dbReference type="ARBA" id="ARBA00004141"/>
    </source>
</evidence>
<dbReference type="Pfam" id="PF01169">
    <property type="entry name" value="GDT1"/>
    <property type="match status" value="2"/>
</dbReference>
<gene>
    <name evidence="7" type="ORF">ORV05_32035</name>
</gene>
<keyword evidence="3 6" id="KW-0812">Transmembrane</keyword>
<reference evidence="7" key="1">
    <citation type="submission" date="2022-11" db="EMBL/GenBank/DDBJ databases">
        <authorList>
            <person name="Mo P."/>
        </authorList>
    </citation>
    <scope>NUCLEOTIDE SEQUENCE</scope>
    <source>
        <strain evidence="7">HUAS 11-8</strain>
    </source>
</reference>
<name>A0ABY7B206_9PSEU</name>
<proteinExistence type="inferred from homology"/>
<evidence type="ECO:0000313" key="8">
    <source>
        <dbReference type="Proteomes" id="UP001163203"/>
    </source>
</evidence>
<evidence type="ECO:0000256" key="2">
    <source>
        <dbReference type="ARBA" id="ARBA00009190"/>
    </source>
</evidence>
<dbReference type="PANTHER" id="PTHR12608">
    <property type="entry name" value="TRANSMEMBRANE PROTEIN HTP-1 RELATED"/>
    <property type="match status" value="1"/>
</dbReference>
<keyword evidence="4 6" id="KW-1133">Transmembrane helix</keyword>
<evidence type="ECO:0000256" key="6">
    <source>
        <dbReference type="RuleBase" id="RU365102"/>
    </source>
</evidence>
<dbReference type="InterPro" id="IPR001727">
    <property type="entry name" value="GDT1-like"/>
</dbReference>
<comment type="subcellular location">
    <subcellularLocation>
        <location evidence="1 6">Membrane</location>
        <topology evidence="1 6">Multi-pass membrane protein</topology>
    </subcellularLocation>
</comment>
<keyword evidence="8" id="KW-1185">Reference proteome</keyword>
<dbReference type="RefSeq" id="WP_268755623.1">
    <property type="nucleotide sequence ID" value="NZ_CP113836.1"/>
</dbReference>
<organism evidence="7 8">
    <name type="scientific">Amycolatopsis cynarae</name>
    <dbReference type="NCBI Taxonomy" id="2995223"/>
    <lineage>
        <taxon>Bacteria</taxon>
        <taxon>Bacillati</taxon>
        <taxon>Actinomycetota</taxon>
        <taxon>Actinomycetes</taxon>
        <taxon>Pseudonocardiales</taxon>
        <taxon>Pseudonocardiaceae</taxon>
        <taxon>Amycolatopsis</taxon>
    </lineage>
</organism>
<comment type="similarity">
    <text evidence="2 6">Belongs to the GDT1 family.</text>
</comment>
<comment type="caution">
    <text evidence="6">Lacks conserved residue(s) required for the propagation of feature annotation.</text>
</comment>
<evidence type="ECO:0000256" key="4">
    <source>
        <dbReference type="ARBA" id="ARBA00022989"/>
    </source>
</evidence>
<feature type="transmembrane region" description="Helical" evidence="6">
    <location>
        <begin position="147"/>
        <end position="168"/>
    </location>
</feature>
<feature type="transmembrane region" description="Helical" evidence="6">
    <location>
        <begin position="43"/>
        <end position="63"/>
    </location>
</feature>
<accession>A0ABY7B206</accession>
<dbReference type="EMBL" id="CP113836">
    <property type="protein sequence ID" value="WAL65469.1"/>
    <property type="molecule type" value="Genomic_DNA"/>
</dbReference>
<protein>
    <recommendedName>
        <fullName evidence="6">GDT1 family protein</fullName>
    </recommendedName>
</protein>
<keyword evidence="5 6" id="KW-0472">Membrane</keyword>
<feature type="transmembrane region" description="Helical" evidence="6">
    <location>
        <begin position="70"/>
        <end position="88"/>
    </location>
</feature>
<dbReference type="PANTHER" id="PTHR12608:SF1">
    <property type="entry name" value="TRANSMEMBRANE PROTEIN 165"/>
    <property type="match status" value="1"/>
</dbReference>
<evidence type="ECO:0000256" key="3">
    <source>
        <dbReference type="ARBA" id="ARBA00022692"/>
    </source>
</evidence>
<dbReference type="Proteomes" id="UP001163203">
    <property type="component" value="Chromosome"/>
</dbReference>
<evidence type="ECO:0000313" key="7">
    <source>
        <dbReference type="EMBL" id="WAL65469.1"/>
    </source>
</evidence>
<feature type="transmembrane region" description="Helical" evidence="6">
    <location>
        <begin position="180"/>
        <end position="200"/>
    </location>
</feature>
<evidence type="ECO:0000256" key="5">
    <source>
        <dbReference type="ARBA" id="ARBA00023136"/>
    </source>
</evidence>